<evidence type="ECO:0000313" key="2">
    <source>
        <dbReference type="Proteomes" id="UP000284824"/>
    </source>
</evidence>
<protein>
    <submittedName>
        <fullName evidence="1">YbaB/EbfC DNA-binding family protein</fullName>
    </submittedName>
</protein>
<dbReference type="GO" id="GO:0003677">
    <property type="term" value="F:DNA binding"/>
    <property type="evidence" value="ECO:0007669"/>
    <property type="project" value="UniProtKB-KW"/>
</dbReference>
<comment type="caution">
    <text evidence="1">The sequence shown here is derived from an EMBL/GenBank/DDBJ whole genome shotgun (WGS) entry which is preliminary data.</text>
</comment>
<name>A0A438MPT1_9ACTN</name>
<keyword evidence="2" id="KW-1185">Reference proteome</keyword>
<reference evidence="1 2" key="1">
    <citation type="submission" date="2019-01" db="EMBL/GenBank/DDBJ databases">
        <title>Sequencing the genomes of 1000 actinobacteria strains.</title>
        <authorList>
            <person name="Klenk H.-P."/>
        </authorList>
    </citation>
    <scope>NUCLEOTIDE SEQUENCE [LARGE SCALE GENOMIC DNA]</scope>
    <source>
        <strain evidence="1 2">DSM 43925</strain>
    </source>
</reference>
<dbReference type="InterPro" id="IPR004401">
    <property type="entry name" value="YbaB/EbfC"/>
</dbReference>
<dbReference type="EMBL" id="SAUN01000001">
    <property type="protein sequence ID" value="RVX47346.1"/>
    <property type="molecule type" value="Genomic_DNA"/>
</dbReference>
<sequence length="150" mass="16922">MWGMRMIEREFGALDFDRILKNADEQMSRVAELRTSMTELVGQAEDEDGLVTVEFSGGGLKELVLHPKAMRLTSGELAERIKLTVAEAAADLRRQMGEAMEEAFGEDNPMRFGTDSDAAMEQVRQAQAAYNRTFEDLMGQLDRIRQRMEG</sequence>
<dbReference type="Proteomes" id="UP000284824">
    <property type="component" value="Unassembled WGS sequence"/>
</dbReference>
<keyword evidence="1" id="KW-0238">DNA-binding</keyword>
<evidence type="ECO:0000313" key="1">
    <source>
        <dbReference type="EMBL" id="RVX47346.1"/>
    </source>
</evidence>
<gene>
    <name evidence="1" type="ORF">EDD27_10276</name>
</gene>
<dbReference type="Pfam" id="PF02575">
    <property type="entry name" value="YbaB_DNA_bd"/>
    <property type="match status" value="1"/>
</dbReference>
<accession>A0A438MPT1</accession>
<dbReference type="AlphaFoldDB" id="A0A438MPT1"/>
<dbReference type="InterPro" id="IPR036894">
    <property type="entry name" value="YbaB-like_sf"/>
</dbReference>
<organism evidence="1 2">
    <name type="scientific">Nonomuraea polychroma</name>
    <dbReference type="NCBI Taxonomy" id="46176"/>
    <lineage>
        <taxon>Bacteria</taxon>
        <taxon>Bacillati</taxon>
        <taxon>Actinomycetota</taxon>
        <taxon>Actinomycetes</taxon>
        <taxon>Streptosporangiales</taxon>
        <taxon>Streptosporangiaceae</taxon>
        <taxon>Nonomuraea</taxon>
    </lineage>
</organism>
<proteinExistence type="predicted"/>
<dbReference type="Gene3D" id="3.30.1310.10">
    <property type="entry name" value="Nucleoid-associated protein YbaB-like domain"/>
    <property type="match status" value="1"/>
</dbReference>